<sequence>MSSKMVSRMALRQSRFIVQRRAASTASEAASNAANKAKDSASEVAGKAQQGLSRVTSSAGSALSGAADTASRMLSGIGGRTGAVIKFGQSLVPPTIYYARVTGELAKLIFHGRGMAPPSMQTFQSYLTPVRNALTNPSSLLKNTASSAGAAAEKTAQTAVHNPETFITRLRNMDSATLTTVGIVGAEVIGFFSVGEIIGRFKIVGYHGAHGEHH</sequence>
<keyword evidence="7" id="KW-0496">Mitochondrion</keyword>
<keyword evidence="4" id="KW-0138">CF(0)</keyword>
<keyword evidence="8" id="KW-0472">Membrane</keyword>
<comment type="subcellular location">
    <subcellularLocation>
        <location evidence="1">Mitochondrion membrane</location>
    </subcellularLocation>
</comment>
<dbReference type="GO" id="GO:0015986">
    <property type="term" value="P:proton motive force-driven ATP synthesis"/>
    <property type="evidence" value="ECO:0007669"/>
    <property type="project" value="InterPro"/>
</dbReference>
<name>A0AAQ3MC53_9PEZI</name>
<feature type="region of interest" description="Disordered" evidence="10">
    <location>
        <begin position="27"/>
        <end position="52"/>
    </location>
</feature>
<keyword evidence="12" id="KW-1185">Reference proteome</keyword>
<protein>
    <submittedName>
        <fullName evidence="11">Uncharacterized protein</fullName>
    </submittedName>
</protein>
<evidence type="ECO:0000256" key="8">
    <source>
        <dbReference type="ARBA" id="ARBA00023136"/>
    </source>
</evidence>
<organism evidence="11 12">
    <name type="scientific">Acrodontium crateriforme</name>
    <dbReference type="NCBI Taxonomy" id="150365"/>
    <lineage>
        <taxon>Eukaryota</taxon>
        <taxon>Fungi</taxon>
        <taxon>Dikarya</taxon>
        <taxon>Ascomycota</taxon>
        <taxon>Pezizomycotina</taxon>
        <taxon>Dothideomycetes</taxon>
        <taxon>Dothideomycetidae</taxon>
        <taxon>Mycosphaerellales</taxon>
        <taxon>Teratosphaeriaceae</taxon>
        <taxon>Acrodontium</taxon>
    </lineage>
</organism>
<dbReference type="EMBL" id="CP138593">
    <property type="protein sequence ID" value="WPH05017.1"/>
    <property type="molecule type" value="Genomic_DNA"/>
</dbReference>
<dbReference type="AlphaFoldDB" id="A0AAQ3MC53"/>
<evidence type="ECO:0000313" key="11">
    <source>
        <dbReference type="EMBL" id="WPH05017.1"/>
    </source>
</evidence>
<keyword evidence="3" id="KW-0813">Transport</keyword>
<keyword evidence="5" id="KW-0375">Hydrogen ion transport</keyword>
<evidence type="ECO:0000256" key="1">
    <source>
        <dbReference type="ARBA" id="ARBA00004325"/>
    </source>
</evidence>
<keyword evidence="9" id="KW-0066">ATP synthesis</keyword>
<gene>
    <name evidence="11" type="ORF">R9X50_00791500</name>
</gene>
<dbReference type="InterPro" id="IPR006808">
    <property type="entry name" value="ATP_synth_F0_gsu_mt"/>
</dbReference>
<evidence type="ECO:0000256" key="4">
    <source>
        <dbReference type="ARBA" id="ARBA00022547"/>
    </source>
</evidence>
<dbReference type="GO" id="GO:0045259">
    <property type="term" value="C:proton-transporting ATP synthase complex"/>
    <property type="evidence" value="ECO:0007669"/>
    <property type="project" value="UniProtKB-KW"/>
</dbReference>
<reference evidence="11 12" key="1">
    <citation type="submission" date="2023-11" db="EMBL/GenBank/DDBJ databases">
        <title>An acidophilic fungus is an integral part of prey digestion in a carnivorous sundew plant.</title>
        <authorList>
            <person name="Tsai I.J."/>
        </authorList>
    </citation>
    <scope>NUCLEOTIDE SEQUENCE [LARGE SCALE GENOMIC DNA]</scope>
    <source>
        <strain evidence="11">169a</strain>
    </source>
</reference>
<evidence type="ECO:0000256" key="9">
    <source>
        <dbReference type="ARBA" id="ARBA00023310"/>
    </source>
</evidence>
<dbReference type="GO" id="GO:0015078">
    <property type="term" value="F:proton transmembrane transporter activity"/>
    <property type="evidence" value="ECO:0007669"/>
    <property type="project" value="InterPro"/>
</dbReference>
<evidence type="ECO:0000256" key="6">
    <source>
        <dbReference type="ARBA" id="ARBA00023065"/>
    </source>
</evidence>
<accession>A0AAQ3MC53</accession>
<evidence type="ECO:0000256" key="2">
    <source>
        <dbReference type="ARBA" id="ARBA00005699"/>
    </source>
</evidence>
<evidence type="ECO:0000256" key="7">
    <source>
        <dbReference type="ARBA" id="ARBA00023128"/>
    </source>
</evidence>
<evidence type="ECO:0000313" key="12">
    <source>
        <dbReference type="Proteomes" id="UP001303373"/>
    </source>
</evidence>
<evidence type="ECO:0000256" key="5">
    <source>
        <dbReference type="ARBA" id="ARBA00022781"/>
    </source>
</evidence>
<dbReference type="Pfam" id="PF04718">
    <property type="entry name" value="ATP-synt_G"/>
    <property type="match status" value="1"/>
</dbReference>
<keyword evidence="6" id="KW-0406">Ion transport</keyword>
<dbReference type="GO" id="GO:0031966">
    <property type="term" value="C:mitochondrial membrane"/>
    <property type="evidence" value="ECO:0007669"/>
    <property type="project" value="UniProtKB-SubCell"/>
</dbReference>
<evidence type="ECO:0000256" key="10">
    <source>
        <dbReference type="SAM" id="MobiDB-lite"/>
    </source>
</evidence>
<proteinExistence type="inferred from homology"/>
<evidence type="ECO:0000256" key="3">
    <source>
        <dbReference type="ARBA" id="ARBA00022448"/>
    </source>
</evidence>
<comment type="similarity">
    <text evidence="2">Belongs to the ATPase g subunit family.</text>
</comment>
<dbReference type="Proteomes" id="UP001303373">
    <property type="component" value="Chromosome 14"/>
</dbReference>